<feature type="transmembrane region" description="Helical" evidence="7">
    <location>
        <begin position="415"/>
        <end position="439"/>
    </location>
</feature>
<keyword evidence="4 7" id="KW-0812">Transmembrane</keyword>
<dbReference type="GO" id="GO:0015297">
    <property type="term" value="F:antiporter activity"/>
    <property type="evidence" value="ECO:0007669"/>
    <property type="project" value="InterPro"/>
</dbReference>
<feature type="transmembrane region" description="Helical" evidence="7">
    <location>
        <begin position="94"/>
        <end position="117"/>
    </location>
</feature>
<evidence type="ECO:0000313" key="8">
    <source>
        <dbReference type="EMBL" id="AGS53240.1"/>
    </source>
</evidence>
<dbReference type="PANTHER" id="PTHR43549">
    <property type="entry name" value="MULTIDRUG RESISTANCE PROTEIN YPNP-RELATED"/>
    <property type="match status" value="1"/>
</dbReference>
<feature type="transmembrane region" description="Helical" evidence="7">
    <location>
        <begin position="389"/>
        <end position="409"/>
    </location>
</feature>
<comment type="subcellular location">
    <subcellularLocation>
        <location evidence="1">Cell membrane</location>
        <topology evidence="1">Multi-pass membrane protein</topology>
    </subcellularLocation>
</comment>
<keyword evidence="5 7" id="KW-1133">Transmembrane helix</keyword>
<reference evidence="8" key="1">
    <citation type="submission" date="2012-03" db="EMBL/GenBank/DDBJ databases">
        <title>Functional metagenomics reveals considerable lignocellulase gene clusters in the gut microbiome of a wood-feeding higher termite.</title>
        <authorList>
            <person name="Liu N."/>
        </authorList>
    </citation>
    <scope>NUCLEOTIDE SEQUENCE</scope>
</reference>
<evidence type="ECO:0008006" key="9">
    <source>
        <dbReference type="Google" id="ProtNLM"/>
    </source>
</evidence>
<evidence type="ECO:0000256" key="7">
    <source>
        <dbReference type="SAM" id="Phobius"/>
    </source>
</evidence>
<evidence type="ECO:0000256" key="3">
    <source>
        <dbReference type="ARBA" id="ARBA00022475"/>
    </source>
</evidence>
<keyword evidence="3" id="KW-1003">Cell membrane</keyword>
<evidence type="ECO:0000256" key="2">
    <source>
        <dbReference type="ARBA" id="ARBA00022448"/>
    </source>
</evidence>
<evidence type="ECO:0000256" key="6">
    <source>
        <dbReference type="ARBA" id="ARBA00023136"/>
    </source>
</evidence>
<evidence type="ECO:0000256" key="1">
    <source>
        <dbReference type="ARBA" id="ARBA00004651"/>
    </source>
</evidence>
<organism evidence="8">
    <name type="scientific">uncultured bacterium contig00149</name>
    <dbReference type="NCBI Taxonomy" id="1181588"/>
    <lineage>
        <taxon>Bacteria</taxon>
        <taxon>environmental samples</taxon>
    </lineage>
</organism>
<feature type="transmembrane region" description="Helical" evidence="7">
    <location>
        <begin position="358"/>
        <end position="377"/>
    </location>
</feature>
<dbReference type="AlphaFoldDB" id="A0A806KJR1"/>
<dbReference type="InterPro" id="IPR002528">
    <property type="entry name" value="MATE_fam"/>
</dbReference>
<keyword evidence="2" id="KW-0813">Transport</keyword>
<dbReference type="GO" id="GO:0042910">
    <property type="term" value="F:xenobiotic transmembrane transporter activity"/>
    <property type="evidence" value="ECO:0007669"/>
    <property type="project" value="InterPro"/>
</dbReference>
<sequence>MPESKTIDMTDGNPVRLMVRFSLPLLLVNTLQLMFTVVDAAVLGRVLGVSAFAAVGASASPHWIILSAILGFTQGFGILFAQRFGAKDHAGLRSAVRTSIVISAVLSALVAVGYPLLCRNLLELLRTPAELMDDAAIYLIVYFAGAPITFAFNLGGTLLRALGDSKTPLRAAILATLLNIALDIALVYPFGVAGVSVATLLSQAAACVYCFPALRRTGYIGGDGWRWDTPTAKELMRLGFPPALRNVVIEVGGLVVQWYINDYGEVFVAGIAAARRMYALLLVAGGAVEGAVATFVAQNAGARQWARVRRGVNYGLLMMLAAGAFAMAITLPFGRQILGLFIEGDAPEVVAALLDIGVRQLTLLSLGMPILSLLFVYRSSLQGVGNAIIPMLSGFVELATRMATVVLLTPHFGQWGVLLSSPAAWVTATVLLLVSYYVVASRFEKRGEA</sequence>
<evidence type="ECO:0000256" key="5">
    <source>
        <dbReference type="ARBA" id="ARBA00022989"/>
    </source>
</evidence>
<dbReference type="InterPro" id="IPR052031">
    <property type="entry name" value="Membrane_Transporter-Flippase"/>
</dbReference>
<feature type="transmembrane region" description="Helical" evidence="7">
    <location>
        <begin position="280"/>
        <end position="302"/>
    </location>
</feature>
<feature type="transmembrane region" description="Helical" evidence="7">
    <location>
        <begin position="137"/>
        <end position="159"/>
    </location>
</feature>
<name>A0A806KJR1_9BACT</name>
<accession>A0A806KJR1</accession>
<proteinExistence type="predicted"/>
<keyword evidence="6 7" id="KW-0472">Membrane</keyword>
<protein>
    <recommendedName>
        <fullName evidence="9">MATE efflux family protein</fullName>
    </recommendedName>
</protein>
<dbReference type="InterPro" id="IPR048279">
    <property type="entry name" value="MdtK-like"/>
</dbReference>
<evidence type="ECO:0000256" key="4">
    <source>
        <dbReference type="ARBA" id="ARBA00022692"/>
    </source>
</evidence>
<dbReference type="EMBL" id="JQ844227">
    <property type="protein sequence ID" value="AGS53240.1"/>
    <property type="molecule type" value="Genomic_DNA"/>
</dbReference>
<feature type="transmembrane region" description="Helical" evidence="7">
    <location>
        <begin position="21"/>
        <end position="43"/>
    </location>
</feature>
<dbReference type="Pfam" id="PF01554">
    <property type="entry name" value="MatE"/>
    <property type="match status" value="2"/>
</dbReference>
<feature type="transmembrane region" description="Helical" evidence="7">
    <location>
        <begin position="63"/>
        <end position="82"/>
    </location>
</feature>
<feature type="transmembrane region" description="Helical" evidence="7">
    <location>
        <begin position="314"/>
        <end position="338"/>
    </location>
</feature>
<dbReference type="PIRSF" id="PIRSF006603">
    <property type="entry name" value="DinF"/>
    <property type="match status" value="1"/>
</dbReference>
<dbReference type="GO" id="GO:0005886">
    <property type="term" value="C:plasma membrane"/>
    <property type="evidence" value="ECO:0007669"/>
    <property type="project" value="UniProtKB-SubCell"/>
</dbReference>
<feature type="transmembrane region" description="Helical" evidence="7">
    <location>
        <begin position="171"/>
        <end position="191"/>
    </location>
</feature>
<dbReference type="PANTHER" id="PTHR43549:SF3">
    <property type="entry name" value="MULTIDRUG RESISTANCE PROTEIN YPNP-RELATED"/>
    <property type="match status" value="1"/>
</dbReference>